<gene>
    <name evidence="8" type="ORF">XFF6991_450058</name>
</gene>
<dbReference type="InterPro" id="IPR012327">
    <property type="entry name" value="MeTrfase_D12"/>
</dbReference>
<evidence type="ECO:0000256" key="6">
    <source>
        <dbReference type="ARBA" id="ARBA00047942"/>
    </source>
</evidence>
<keyword evidence="4" id="KW-0808">Transferase</keyword>
<comment type="catalytic activity">
    <reaction evidence="6">
        <text>a 2'-deoxyadenosine in DNA + S-adenosyl-L-methionine = an N(6)-methyl-2'-deoxyadenosine in DNA + S-adenosyl-L-homocysteine + H(+)</text>
        <dbReference type="Rhea" id="RHEA:15197"/>
        <dbReference type="Rhea" id="RHEA-COMP:12418"/>
        <dbReference type="Rhea" id="RHEA-COMP:12419"/>
        <dbReference type="ChEBI" id="CHEBI:15378"/>
        <dbReference type="ChEBI" id="CHEBI:57856"/>
        <dbReference type="ChEBI" id="CHEBI:59789"/>
        <dbReference type="ChEBI" id="CHEBI:90615"/>
        <dbReference type="ChEBI" id="CHEBI:90616"/>
        <dbReference type="EC" id="2.1.1.72"/>
    </reaction>
</comment>
<dbReference type="PANTHER" id="PTHR30481">
    <property type="entry name" value="DNA ADENINE METHYLASE"/>
    <property type="match status" value="1"/>
</dbReference>
<name>A0A7Z7NHU6_XANCH</name>
<organism evidence="8 9">
    <name type="scientific">Xanthomonas campestris pv. phaseoli</name>
    <dbReference type="NCBI Taxonomy" id="317013"/>
    <lineage>
        <taxon>Bacteria</taxon>
        <taxon>Pseudomonadati</taxon>
        <taxon>Pseudomonadota</taxon>
        <taxon>Gammaproteobacteria</taxon>
        <taxon>Lysobacterales</taxon>
        <taxon>Lysobacteraceae</taxon>
        <taxon>Xanthomonas</taxon>
    </lineage>
</organism>
<dbReference type="Gene3D" id="1.10.1020.10">
    <property type="entry name" value="Adenine-specific Methyltransferase, Domain 2"/>
    <property type="match status" value="1"/>
</dbReference>
<evidence type="ECO:0000256" key="1">
    <source>
        <dbReference type="ARBA" id="ARBA00006594"/>
    </source>
</evidence>
<dbReference type="GO" id="GO:0032259">
    <property type="term" value="P:methylation"/>
    <property type="evidence" value="ECO:0007669"/>
    <property type="project" value="UniProtKB-KW"/>
</dbReference>
<dbReference type="AlphaFoldDB" id="A0A7Z7NHU6"/>
<comment type="caution">
    <text evidence="8">The sequence shown here is derived from an EMBL/GenBank/DDBJ whole genome shotgun (WGS) entry which is preliminary data.</text>
</comment>
<dbReference type="PANTHER" id="PTHR30481:SF4">
    <property type="entry name" value="SITE-SPECIFIC DNA-METHYLTRANSFERASE (ADENINE-SPECIFIC)"/>
    <property type="match status" value="1"/>
</dbReference>
<reference evidence="8 9" key="1">
    <citation type="submission" date="2017-10" db="EMBL/GenBank/DDBJ databases">
        <authorList>
            <person name="Regsiter A."/>
            <person name="William W."/>
        </authorList>
    </citation>
    <scope>NUCLEOTIDE SEQUENCE [LARGE SCALE GENOMIC DNA]</scope>
    <source>
        <strain evidence="8 9">CFBP6991</strain>
    </source>
</reference>
<protein>
    <recommendedName>
        <fullName evidence="2">site-specific DNA-methyltransferase (adenine-specific)</fullName>
        <ecNumber evidence="2">2.1.1.72</ecNumber>
    </recommendedName>
</protein>
<dbReference type="InterPro" id="IPR012263">
    <property type="entry name" value="M_m6A_EcoRV"/>
</dbReference>
<evidence type="ECO:0000313" key="9">
    <source>
        <dbReference type="Proteomes" id="UP000234345"/>
    </source>
</evidence>
<dbReference type="PIRSF" id="PIRSF000398">
    <property type="entry name" value="M_m6A_EcoRV"/>
    <property type="match status" value="1"/>
</dbReference>
<dbReference type="GO" id="GO:0009307">
    <property type="term" value="P:DNA restriction-modification system"/>
    <property type="evidence" value="ECO:0007669"/>
    <property type="project" value="InterPro"/>
</dbReference>
<dbReference type="Pfam" id="PF02086">
    <property type="entry name" value="MethyltransfD12"/>
    <property type="match status" value="1"/>
</dbReference>
<feature type="binding site" evidence="7">
    <location>
        <position position="12"/>
    </location>
    <ligand>
        <name>S-adenosyl-L-methionine</name>
        <dbReference type="ChEBI" id="CHEBI:59789"/>
    </ligand>
</feature>
<dbReference type="GO" id="GO:0006298">
    <property type="term" value="P:mismatch repair"/>
    <property type="evidence" value="ECO:0007669"/>
    <property type="project" value="TreeGrafter"/>
</dbReference>
<evidence type="ECO:0000256" key="5">
    <source>
        <dbReference type="ARBA" id="ARBA00022691"/>
    </source>
</evidence>
<dbReference type="Gene3D" id="3.40.50.150">
    <property type="entry name" value="Vaccinia Virus protein VP39"/>
    <property type="match status" value="1"/>
</dbReference>
<keyword evidence="3 8" id="KW-0489">Methyltransferase</keyword>
<keyword evidence="5" id="KW-0949">S-adenosyl-L-methionine</keyword>
<feature type="binding site" evidence="7">
    <location>
        <position position="8"/>
    </location>
    <ligand>
        <name>S-adenosyl-L-methionine</name>
        <dbReference type="ChEBI" id="CHEBI:59789"/>
    </ligand>
</feature>
<dbReference type="EC" id="2.1.1.72" evidence="2"/>
<feature type="binding site" evidence="7">
    <location>
        <position position="178"/>
    </location>
    <ligand>
        <name>S-adenosyl-L-methionine</name>
        <dbReference type="ChEBI" id="CHEBI:59789"/>
    </ligand>
</feature>
<comment type="similarity">
    <text evidence="1">Belongs to the N(4)/N(6)-methyltransferase family.</text>
</comment>
<accession>A0A7Z7NHU6</accession>
<dbReference type="GO" id="GO:0009007">
    <property type="term" value="F:site-specific DNA-methyltransferase (adenine-specific) activity"/>
    <property type="evidence" value="ECO:0007669"/>
    <property type="project" value="UniProtKB-EC"/>
</dbReference>
<proteinExistence type="inferred from homology"/>
<dbReference type="PRINTS" id="PR00505">
    <property type="entry name" value="D12N6MTFRASE"/>
</dbReference>
<dbReference type="GO" id="GO:0043565">
    <property type="term" value="F:sequence-specific DNA binding"/>
    <property type="evidence" value="ECO:0007669"/>
    <property type="project" value="TreeGrafter"/>
</dbReference>
<evidence type="ECO:0000256" key="3">
    <source>
        <dbReference type="ARBA" id="ARBA00022603"/>
    </source>
</evidence>
<sequence length="264" mass="30323">MTQPVIPWPGGKRRLIKHLYPHFPTHEAYVEAFAGGAAALLMRPRPAPLEVLNDINSDLVCLYRCIRHHLDEFVRMFRWSLVSRQMFEWAAMERPETLTDIQRAARFYYLQRLAFGGKVQSQTFGVVAAGSGPRLNLLRIEEELSSVHLRLANVVIEHLPWQECIRRYDRPGTLFYLDPPYWQTEGYGVEFGFEQYERMADLMRSLQGKAVVSINDHPDIRRVFAGFDLVPLQLAYTIGASASRGKQSGELIIKSWDDSQATLL</sequence>
<dbReference type="GO" id="GO:1904047">
    <property type="term" value="F:S-adenosyl-L-methionine binding"/>
    <property type="evidence" value="ECO:0007669"/>
    <property type="project" value="TreeGrafter"/>
</dbReference>
<evidence type="ECO:0000256" key="2">
    <source>
        <dbReference type="ARBA" id="ARBA00011900"/>
    </source>
</evidence>
<dbReference type="Proteomes" id="UP000234345">
    <property type="component" value="Unassembled WGS sequence"/>
</dbReference>
<evidence type="ECO:0000256" key="4">
    <source>
        <dbReference type="ARBA" id="ARBA00022679"/>
    </source>
</evidence>
<evidence type="ECO:0000313" key="8">
    <source>
        <dbReference type="EMBL" id="SOO25382.1"/>
    </source>
</evidence>
<feature type="binding site" evidence="7">
    <location>
        <position position="54"/>
    </location>
    <ligand>
        <name>S-adenosyl-L-methionine</name>
        <dbReference type="ChEBI" id="CHEBI:59789"/>
    </ligand>
</feature>
<dbReference type="SUPFAM" id="SSF53335">
    <property type="entry name" value="S-adenosyl-L-methionine-dependent methyltransferases"/>
    <property type="match status" value="1"/>
</dbReference>
<evidence type="ECO:0000256" key="7">
    <source>
        <dbReference type="PIRSR" id="PIRSR000398-1"/>
    </source>
</evidence>
<dbReference type="EMBL" id="OCZC01000072">
    <property type="protein sequence ID" value="SOO25382.1"/>
    <property type="molecule type" value="Genomic_DNA"/>
</dbReference>
<dbReference type="RefSeq" id="WP_099801449.1">
    <property type="nucleotide sequence ID" value="NZ_OCZC01000072.1"/>
</dbReference>
<dbReference type="InterPro" id="IPR023095">
    <property type="entry name" value="Ade_MeTrfase_dom_2"/>
</dbReference>
<dbReference type="InterPro" id="IPR029063">
    <property type="entry name" value="SAM-dependent_MTases_sf"/>
</dbReference>